<evidence type="ECO:0000313" key="3">
    <source>
        <dbReference type="Proteomes" id="UP000269407"/>
    </source>
</evidence>
<evidence type="ECO:0000313" key="1">
    <source>
        <dbReference type="EMBL" id="HAB7363428.1"/>
    </source>
</evidence>
<gene>
    <name evidence="2" type="ORF">DOV25_01395</name>
    <name evidence="1" type="ORF">GYO01_04840</name>
</gene>
<dbReference type="Gene3D" id="3.80.10.10">
    <property type="entry name" value="Ribonuclease Inhibitor"/>
    <property type="match status" value="1"/>
</dbReference>
<dbReference type="RefSeq" id="WP_077287136.1">
    <property type="nucleotide sequence ID" value="NZ_BAAFVE010000037.1"/>
</dbReference>
<dbReference type="Pfam" id="PF13306">
    <property type="entry name" value="LRR_5"/>
    <property type="match status" value="1"/>
</dbReference>
<dbReference type="Proteomes" id="UP000845014">
    <property type="component" value="Unassembled WGS sequence"/>
</dbReference>
<reference evidence="1" key="3">
    <citation type="submission" date="2020-01" db="EMBL/GenBank/DDBJ databases">
        <authorList>
            <consortium name="NCBI Pathogen Detection Project"/>
        </authorList>
    </citation>
    <scope>NUCLEOTIDE SEQUENCE</scope>
    <source>
        <strain evidence="1">CFIAFB20160079</strain>
    </source>
</reference>
<evidence type="ECO:0000313" key="4">
    <source>
        <dbReference type="Proteomes" id="UP000845014"/>
    </source>
</evidence>
<dbReference type="EMBL" id="DAAHUJ010000002">
    <property type="protein sequence ID" value="HAB7363428.1"/>
    <property type="molecule type" value="Genomic_DNA"/>
</dbReference>
<dbReference type="InterPro" id="IPR026906">
    <property type="entry name" value="LRR_5"/>
</dbReference>
<dbReference type="InterPro" id="IPR032675">
    <property type="entry name" value="LRR_dom_sf"/>
</dbReference>
<proteinExistence type="predicted"/>
<reference evidence="1 4" key="1">
    <citation type="journal article" date="2018" name="Genome Biol.">
        <title>SKESA: strategic k-mer extension for scrupulous assemblies.</title>
        <authorList>
            <person name="Souvorov A."/>
            <person name="Agarwala R."/>
            <person name="Lipman D.J."/>
        </authorList>
    </citation>
    <scope>NUCLEOTIDE SEQUENCE [LARGE SCALE GENOMIC DNA]</scope>
    <source>
        <strain evidence="1 4">CFIAFB20160079</strain>
    </source>
</reference>
<comment type="caution">
    <text evidence="1">The sequence shown here is derived from an EMBL/GenBank/DDBJ whole genome shotgun (WGS) entry which is preliminary data.</text>
</comment>
<dbReference type="AlphaFoldDB" id="A0A9P3QSN9"/>
<reference evidence="2 3" key="2">
    <citation type="submission" date="2018-07" db="EMBL/GenBank/DDBJ databases">
        <authorList>
            <consortium name="GenomeTrakr: Next Generation Sequencing Network for Food Pathogen Tracability"/>
        </authorList>
    </citation>
    <scope>NUCLEOTIDE SEQUENCE [LARGE SCALE GENOMIC DNA]</scope>
    <source>
        <strain evidence="2 3">FDA00013213</strain>
    </source>
</reference>
<name>A0A9P3QSN9_LISMN</name>
<dbReference type="EMBL" id="RCRQ01000001">
    <property type="protein sequence ID" value="MCO37112.1"/>
    <property type="molecule type" value="Genomic_DNA"/>
</dbReference>
<sequence>MDKDVVIPSEIDGFPVKHIGTRAFEDKKLNNVVIPGGITYIEAWVFALNNFYSIKLPNSLRQMSLQAFAACHLSDISMPAWIEN</sequence>
<organism evidence="1 4">
    <name type="scientific">Listeria monocytogenes</name>
    <dbReference type="NCBI Taxonomy" id="1639"/>
    <lineage>
        <taxon>Bacteria</taxon>
        <taxon>Bacillati</taxon>
        <taxon>Bacillota</taxon>
        <taxon>Bacilli</taxon>
        <taxon>Bacillales</taxon>
        <taxon>Listeriaceae</taxon>
        <taxon>Listeria</taxon>
    </lineage>
</organism>
<protein>
    <submittedName>
        <fullName evidence="1">Leucine-rich repeat protein</fullName>
    </submittedName>
</protein>
<accession>A0A9P3QSN9</accession>
<evidence type="ECO:0000313" key="2">
    <source>
        <dbReference type="EMBL" id="MCO37112.1"/>
    </source>
</evidence>
<dbReference type="Proteomes" id="UP000269407">
    <property type="component" value="Unassembled WGS sequence"/>
</dbReference>